<keyword evidence="3" id="KW-0472">Membrane</keyword>
<dbReference type="CDD" id="cd03293">
    <property type="entry name" value="ABC_NrtD_SsuB_transporters"/>
    <property type="match status" value="1"/>
</dbReference>
<dbReference type="GO" id="GO:0005524">
    <property type="term" value="F:ATP binding"/>
    <property type="evidence" value="ECO:0007669"/>
    <property type="project" value="UniProtKB-KW"/>
</dbReference>
<dbReference type="SUPFAM" id="SSF52540">
    <property type="entry name" value="P-loop containing nucleoside triphosphate hydrolases"/>
    <property type="match status" value="1"/>
</dbReference>
<feature type="region of interest" description="Disordered" evidence="6">
    <location>
        <begin position="259"/>
        <end position="280"/>
    </location>
</feature>
<name>A0A7V8FWQ2_9BURK</name>
<evidence type="ECO:0000256" key="3">
    <source>
        <dbReference type="ARBA" id="ARBA00022475"/>
    </source>
</evidence>
<dbReference type="InterPro" id="IPR003439">
    <property type="entry name" value="ABC_transporter-like_ATP-bd"/>
</dbReference>
<keyword evidence="4" id="KW-0547">Nucleotide-binding</keyword>
<feature type="domain" description="ABC transporter" evidence="7">
    <location>
        <begin position="13"/>
        <end position="243"/>
    </location>
</feature>
<dbReference type="GO" id="GO:0016887">
    <property type="term" value="F:ATP hydrolysis activity"/>
    <property type="evidence" value="ECO:0007669"/>
    <property type="project" value="InterPro"/>
</dbReference>
<dbReference type="PANTHER" id="PTHR42788">
    <property type="entry name" value="TAURINE IMPORT ATP-BINDING PROTEIN-RELATED"/>
    <property type="match status" value="1"/>
</dbReference>
<evidence type="ECO:0000259" key="7">
    <source>
        <dbReference type="PROSITE" id="PS50893"/>
    </source>
</evidence>
<keyword evidence="2" id="KW-0813">Transport</keyword>
<keyword evidence="5 8" id="KW-0067">ATP-binding</keyword>
<evidence type="ECO:0000313" key="8">
    <source>
        <dbReference type="EMBL" id="KAF1043537.1"/>
    </source>
</evidence>
<dbReference type="EMBL" id="WNDX01000058">
    <property type="protein sequence ID" value="KAF1043537.1"/>
    <property type="molecule type" value="Genomic_DNA"/>
</dbReference>
<accession>A0A7V8FWQ2</accession>
<sequence length="280" mass="30153">MSGVTLHQGAPVLEACGIGFSYAGKPVLTGIDLVVRPREIVCLLGASGCGKSTLLKVLAGLSNAGDGERRFLGEPMSGPHPRSALVFQQAGLLPWLDVAGNIGFGLDFKHQPALPAEQRRRRVAQAIEAVGLGEHARAFPAQLSGGMAQRVAIARALARQPALLFADEPFSALDAITRAEMQVLLTELVQRWHTAVLLVTHDIDEAILTADRILLMSGSPGRILHEWEVPIPRPRDADPQAFAELKLDILAALRQHHANLPQTASSENNNETRTSLDHVR</sequence>
<dbReference type="Gene3D" id="3.40.50.300">
    <property type="entry name" value="P-loop containing nucleotide triphosphate hydrolases"/>
    <property type="match status" value="1"/>
</dbReference>
<dbReference type="InterPro" id="IPR050166">
    <property type="entry name" value="ABC_transporter_ATP-bind"/>
</dbReference>
<dbReference type="PROSITE" id="PS00211">
    <property type="entry name" value="ABC_TRANSPORTER_1"/>
    <property type="match status" value="1"/>
</dbReference>
<evidence type="ECO:0000313" key="9">
    <source>
        <dbReference type="Proteomes" id="UP000462435"/>
    </source>
</evidence>
<reference evidence="9" key="1">
    <citation type="journal article" date="2020" name="MBio">
        <title>Horizontal gene transfer to a defensive symbiont with a reduced genome amongst a multipartite beetle microbiome.</title>
        <authorList>
            <person name="Waterworth S.C."/>
            <person name="Florez L.V."/>
            <person name="Rees E.R."/>
            <person name="Hertweck C."/>
            <person name="Kaltenpoth M."/>
            <person name="Kwan J.C."/>
        </authorList>
    </citation>
    <scope>NUCLEOTIDE SEQUENCE [LARGE SCALE GENOMIC DNA]</scope>
</reference>
<keyword evidence="3" id="KW-1003">Cell membrane</keyword>
<dbReference type="PROSITE" id="PS50893">
    <property type="entry name" value="ABC_TRANSPORTER_2"/>
    <property type="match status" value="1"/>
</dbReference>
<feature type="compositionally biased region" description="Polar residues" evidence="6">
    <location>
        <begin position="260"/>
        <end position="273"/>
    </location>
</feature>
<evidence type="ECO:0000256" key="1">
    <source>
        <dbReference type="ARBA" id="ARBA00005417"/>
    </source>
</evidence>
<dbReference type="Pfam" id="PF00005">
    <property type="entry name" value="ABC_tran"/>
    <property type="match status" value="1"/>
</dbReference>
<proteinExistence type="inferred from homology"/>
<dbReference type="InterPro" id="IPR017871">
    <property type="entry name" value="ABC_transporter-like_CS"/>
</dbReference>
<dbReference type="SMART" id="SM00382">
    <property type="entry name" value="AAA"/>
    <property type="match status" value="1"/>
</dbReference>
<dbReference type="InterPro" id="IPR003593">
    <property type="entry name" value="AAA+_ATPase"/>
</dbReference>
<evidence type="ECO:0000256" key="5">
    <source>
        <dbReference type="ARBA" id="ARBA00022840"/>
    </source>
</evidence>
<evidence type="ECO:0000256" key="2">
    <source>
        <dbReference type="ARBA" id="ARBA00022448"/>
    </source>
</evidence>
<dbReference type="InterPro" id="IPR027417">
    <property type="entry name" value="P-loop_NTPase"/>
</dbReference>
<protein>
    <submittedName>
        <fullName evidence="8">Bicarbonate transport ATP-binding protein CmpC</fullName>
    </submittedName>
</protein>
<organism evidence="8 9">
    <name type="scientific">Herbaspirillum frisingense</name>
    <dbReference type="NCBI Taxonomy" id="92645"/>
    <lineage>
        <taxon>Bacteria</taxon>
        <taxon>Pseudomonadati</taxon>
        <taxon>Pseudomonadota</taxon>
        <taxon>Betaproteobacteria</taxon>
        <taxon>Burkholderiales</taxon>
        <taxon>Oxalobacteraceae</taxon>
        <taxon>Herbaspirillum</taxon>
    </lineage>
</organism>
<evidence type="ECO:0000256" key="4">
    <source>
        <dbReference type="ARBA" id="ARBA00022741"/>
    </source>
</evidence>
<dbReference type="AlphaFoldDB" id="A0A7V8FWQ2"/>
<comment type="caution">
    <text evidence="8">The sequence shown here is derived from an EMBL/GenBank/DDBJ whole genome shotgun (WGS) entry which is preliminary data.</text>
</comment>
<dbReference type="Proteomes" id="UP000462435">
    <property type="component" value="Unassembled WGS sequence"/>
</dbReference>
<dbReference type="PANTHER" id="PTHR42788:SF19">
    <property type="entry name" value="ALIPHATIC SULFONATES IMPORT ATP-BINDING PROTEIN SSUB 2"/>
    <property type="match status" value="1"/>
</dbReference>
<evidence type="ECO:0000256" key="6">
    <source>
        <dbReference type="SAM" id="MobiDB-lite"/>
    </source>
</evidence>
<comment type="similarity">
    <text evidence="1">Belongs to the ABC transporter superfamily.</text>
</comment>
<gene>
    <name evidence="8" type="primary">cmpC_2</name>
    <name evidence="8" type="ORF">GAK35_02155</name>
</gene>